<evidence type="ECO:0008006" key="4">
    <source>
        <dbReference type="Google" id="ProtNLM"/>
    </source>
</evidence>
<name>C8XHY2_NAKMY</name>
<keyword evidence="1" id="KW-0812">Transmembrane</keyword>
<reference evidence="2 3" key="2">
    <citation type="journal article" date="2010" name="Stand. Genomic Sci.">
        <title>Complete genome sequence of Nakamurella multipartita type strain (Y-104).</title>
        <authorList>
            <person name="Tice H."/>
            <person name="Mayilraj S."/>
            <person name="Sims D."/>
            <person name="Lapidus A."/>
            <person name="Nolan M."/>
            <person name="Lucas S."/>
            <person name="Glavina Del Rio T."/>
            <person name="Copeland A."/>
            <person name="Cheng J.F."/>
            <person name="Meincke L."/>
            <person name="Bruce D."/>
            <person name="Goodwin L."/>
            <person name="Pitluck S."/>
            <person name="Ivanova N."/>
            <person name="Mavromatis K."/>
            <person name="Ovchinnikova G."/>
            <person name="Pati A."/>
            <person name="Chen A."/>
            <person name="Palaniappan K."/>
            <person name="Land M."/>
            <person name="Hauser L."/>
            <person name="Chang Y.J."/>
            <person name="Jeffries C.D."/>
            <person name="Detter J.C."/>
            <person name="Brettin T."/>
            <person name="Rohde M."/>
            <person name="Goker M."/>
            <person name="Bristow J."/>
            <person name="Eisen J.A."/>
            <person name="Markowitz V."/>
            <person name="Hugenholtz P."/>
            <person name="Kyrpides N.C."/>
            <person name="Klenk H.P."/>
            <person name="Chen F."/>
        </authorList>
    </citation>
    <scope>NUCLEOTIDE SEQUENCE [LARGE SCALE GENOMIC DNA]</scope>
    <source>
        <strain evidence="3">ATCC 700099 / DSM 44233 / CIP 104796 / JCM 9543 / NBRC 105858 / Y-104</strain>
    </source>
</reference>
<feature type="transmembrane region" description="Helical" evidence="1">
    <location>
        <begin position="13"/>
        <end position="36"/>
    </location>
</feature>
<dbReference type="OrthoDB" id="4734696at2"/>
<dbReference type="AlphaFoldDB" id="C8XHY2"/>
<keyword evidence="1" id="KW-0472">Membrane</keyword>
<dbReference type="KEGG" id="nml:Namu_0035"/>
<feature type="transmembrane region" description="Helical" evidence="1">
    <location>
        <begin position="48"/>
        <end position="68"/>
    </location>
</feature>
<protein>
    <recommendedName>
        <fullName evidence="4">Modulator of FtsH protease</fullName>
    </recommendedName>
</protein>
<proteinExistence type="predicted"/>
<feature type="transmembrane region" description="Helical" evidence="1">
    <location>
        <begin position="140"/>
        <end position="162"/>
    </location>
</feature>
<dbReference type="InParanoid" id="C8XHY2"/>
<evidence type="ECO:0000313" key="3">
    <source>
        <dbReference type="Proteomes" id="UP000002218"/>
    </source>
</evidence>
<accession>C8XHY2</accession>
<dbReference type="EMBL" id="CP001737">
    <property type="protein sequence ID" value="ACV76473.1"/>
    <property type="molecule type" value="Genomic_DNA"/>
</dbReference>
<dbReference type="HOGENOM" id="CLU_135583_0_0_11"/>
<dbReference type="eggNOG" id="ENOG5032ZK2">
    <property type="taxonomic scope" value="Bacteria"/>
</dbReference>
<feature type="transmembrane region" description="Helical" evidence="1">
    <location>
        <begin position="74"/>
        <end position="95"/>
    </location>
</feature>
<dbReference type="Proteomes" id="UP000002218">
    <property type="component" value="Chromosome"/>
</dbReference>
<keyword evidence="3" id="KW-1185">Reference proteome</keyword>
<organism evidence="2 3">
    <name type="scientific">Nakamurella multipartita (strain ATCC 700099 / DSM 44233 / CIP 104796 / JCM 9543 / NBRC 105858 / Y-104)</name>
    <name type="common">Microsphaera multipartita</name>
    <dbReference type="NCBI Taxonomy" id="479431"/>
    <lineage>
        <taxon>Bacteria</taxon>
        <taxon>Bacillati</taxon>
        <taxon>Actinomycetota</taxon>
        <taxon>Actinomycetes</taxon>
        <taxon>Nakamurellales</taxon>
        <taxon>Nakamurellaceae</taxon>
        <taxon>Nakamurella</taxon>
    </lineage>
</organism>
<evidence type="ECO:0000256" key="1">
    <source>
        <dbReference type="SAM" id="Phobius"/>
    </source>
</evidence>
<sequence length="167" mass="17792">MSVAYDVEPWTELMVAVVGAMAALAGLFFVALSINVDEIVRMRRLPGRAASTVVMLGVLLLAGMVVLVPGQPLWLLGAEIALMGVTVTIFSATALRPRNDADPQLNAFMYRVQPLLVMLIPCATLIVAGISLAVEAGGGLYWLAATFVTGTFACMTNAWVLLVEIKR</sequence>
<gene>
    <name evidence="2" type="ordered locus">Namu_0035</name>
</gene>
<keyword evidence="1" id="KW-1133">Transmembrane helix</keyword>
<reference evidence="3" key="1">
    <citation type="submission" date="2009-09" db="EMBL/GenBank/DDBJ databases">
        <title>The complete genome of Nakamurella multipartita DSM 44233.</title>
        <authorList>
            <consortium name="US DOE Joint Genome Institute (JGI-PGF)"/>
            <person name="Lucas S."/>
            <person name="Copeland A."/>
            <person name="Lapidus A."/>
            <person name="Glavina del Rio T."/>
            <person name="Dalin E."/>
            <person name="Tice H."/>
            <person name="Bruce D."/>
            <person name="Goodwin L."/>
            <person name="Pitluck S."/>
            <person name="Kyrpides N."/>
            <person name="Mavromatis K."/>
            <person name="Ivanova N."/>
            <person name="Ovchinnikova G."/>
            <person name="Sims D."/>
            <person name="Meincke L."/>
            <person name="Brettin T."/>
            <person name="Detter J.C."/>
            <person name="Han C."/>
            <person name="Larimer F."/>
            <person name="Land M."/>
            <person name="Hauser L."/>
            <person name="Markowitz V."/>
            <person name="Cheng J.-F."/>
            <person name="Hugenholtz P."/>
            <person name="Woyke T."/>
            <person name="Wu D."/>
            <person name="Klenk H.-P."/>
            <person name="Eisen J.A."/>
        </authorList>
    </citation>
    <scope>NUCLEOTIDE SEQUENCE [LARGE SCALE GENOMIC DNA]</scope>
    <source>
        <strain evidence="3">ATCC 700099 / DSM 44233 / CIP 104796 / JCM 9543 / NBRC 105858 / Y-104</strain>
    </source>
</reference>
<dbReference type="RefSeq" id="WP_012813948.1">
    <property type="nucleotide sequence ID" value="NC_013235.1"/>
</dbReference>
<feature type="transmembrane region" description="Helical" evidence="1">
    <location>
        <begin position="115"/>
        <end position="134"/>
    </location>
</feature>
<evidence type="ECO:0000313" key="2">
    <source>
        <dbReference type="EMBL" id="ACV76473.1"/>
    </source>
</evidence>